<dbReference type="PANTHER" id="PTHR30536:SF5">
    <property type="entry name" value="ALTRONATE DEHYDRATASE"/>
    <property type="match status" value="1"/>
</dbReference>
<dbReference type="EC" id="4.2.1.7" evidence="4"/>
<dbReference type="InterPro" id="IPR013974">
    <property type="entry name" value="SAF"/>
</dbReference>
<organism evidence="4 5">
    <name type="scientific">Marinagarivorans cellulosilyticus</name>
    <dbReference type="NCBI Taxonomy" id="2721545"/>
    <lineage>
        <taxon>Bacteria</taxon>
        <taxon>Pseudomonadati</taxon>
        <taxon>Pseudomonadota</taxon>
        <taxon>Gammaproteobacteria</taxon>
        <taxon>Cellvibrionales</taxon>
        <taxon>Cellvibrionaceae</taxon>
        <taxon>Marinagarivorans</taxon>
    </lineage>
</organism>
<dbReference type="Proteomes" id="UP001320119">
    <property type="component" value="Chromosome"/>
</dbReference>
<keyword evidence="4" id="KW-0378">Hydrolase</keyword>
<dbReference type="AlphaFoldDB" id="A0AAN1WJA1"/>
<keyword evidence="2 4" id="KW-0456">Lyase</keyword>
<dbReference type="SMART" id="SM00858">
    <property type="entry name" value="SAF"/>
    <property type="match status" value="1"/>
</dbReference>
<dbReference type="EMBL" id="AP023086">
    <property type="protein sequence ID" value="BCD98619.1"/>
    <property type="molecule type" value="Genomic_DNA"/>
</dbReference>
<dbReference type="PANTHER" id="PTHR30536">
    <property type="entry name" value="ALTRONATE/GALACTARATE DEHYDRATASE"/>
    <property type="match status" value="1"/>
</dbReference>
<evidence type="ECO:0000313" key="5">
    <source>
        <dbReference type="Proteomes" id="UP001320119"/>
    </source>
</evidence>
<dbReference type="Gene3D" id="2.30.130.110">
    <property type="match status" value="1"/>
</dbReference>
<dbReference type="GO" id="GO:0016787">
    <property type="term" value="F:hydrolase activity"/>
    <property type="evidence" value="ECO:0007669"/>
    <property type="project" value="UniProtKB-KW"/>
</dbReference>
<dbReference type="InterPro" id="IPR044144">
    <property type="entry name" value="SAF_UxaA/GarD"/>
</dbReference>
<accession>A0AAN1WJA1</accession>
<sequence>MSKDTSDLSPSTQQSLLQLHSHDNVAVALRPLSAGTIVKLANQTITLQSDVSVMHKVAIKNISADQPVIKYGQPIGIAIQPVAVGEDVHNHNCEMANQTKDFNFCSNISMPKMVAEAEQAQFMGYHREGGRIGTRNFVGIITTVNCSATVASHIAASLNTPEVLKDYPNVDGVVALTHEGGCGMKSSGEGYELLERVLTGYAKHPNFGGVLIIGLGCETMQIQRLINENALHESPRCQALNIQDAGGTRQSISKGIDAVKSLLAKANLDTRTAAPASHLTVALQCGGSDAFSGVTANPALGVAADLLVSHGGTVIYSETPEIYGAEHLLTQRSINPAVANAVLDRIKWWENYTEINGFELNNNPSPGNKLGGLTTIAEKSLGAQSKSGTSALQAVYLYAEPATAKGLVFMDSPGFDPVSVTGQVASGANVICFTTGRGSAFGFKPVPCIKLGSNNALYEQMGEDIDVNCGEIISGKETVTECGQRIFQEILDVASGKAPKSESFGYGLNEFNPWRIGATV</sequence>
<keyword evidence="5" id="KW-1185">Reference proteome</keyword>
<gene>
    <name evidence="4" type="ORF">MARGE09_P2820</name>
</gene>
<evidence type="ECO:0000313" key="4">
    <source>
        <dbReference type="EMBL" id="BCD98619.1"/>
    </source>
</evidence>
<evidence type="ECO:0000256" key="2">
    <source>
        <dbReference type="ARBA" id="ARBA00023239"/>
    </source>
</evidence>
<dbReference type="KEGG" id="marq:MARGE09_P2820"/>
<comment type="similarity">
    <text evidence="1">Belongs to the UxaA family.</text>
</comment>
<dbReference type="InterPro" id="IPR007392">
    <property type="entry name" value="GD_AH_second"/>
</dbReference>
<reference evidence="4 5" key="1">
    <citation type="journal article" date="2022" name="IScience">
        <title>An ultrasensitive nanofiber-based assay for enzymatic hydrolysis and deep-sea microbial degradation of cellulose.</title>
        <authorList>
            <person name="Tsudome M."/>
            <person name="Tachioka M."/>
            <person name="Miyazaki M."/>
            <person name="Uchimura K."/>
            <person name="Tsuda M."/>
            <person name="Takaki Y."/>
            <person name="Deguchi S."/>
        </authorList>
    </citation>
    <scope>NUCLEOTIDE SEQUENCE [LARGE SCALE GENOMIC DNA]</scope>
    <source>
        <strain evidence="4 5">GE09</strain>
    </source>
</reference>
<proteinExistence type="inferred from homology"/>
<dbReference type="Pfam" id="PF04295">
    <property type="entry name" value="GD_AH_second"/>
    <property type="match status" value="1"/>
</dbReference>
<evidence type="ECO:0000256" key="1">
    <source>
        <dbReference type="ARBA" id="ARBA00010986"/>
    </source>
</evidence>
<dbReference type="GO" id="GO:0019698">
    <property type="term" value="P:D-galacturonate catabolic process"/>
    <property type="evidence" value="ECO:0007669"/>
    <property type="project" value="TreeGrafter"/>
</dbReference>
<dbReference type="Pfam" id="PF20629">
    <property type="entry name" value="GD_AH_C"/>
    <property type="match status" value="1"/>
</dbReference>
<dbReference type="CDD" id="cd11613">
    <property type="entry name" value="SAF_AH_GD"/>
    <property type="match status" value="1"/>
</dbReference>
<dbReference type="GO" id="GO:0008789">
    <property type="term" value="F:altronate dehydratase activity"/>
    <property type="evidence" value="ECO:0007669"/>
    <property type="project" value="UniProtKB-EC"/>
</dbReference>
<dbReference type="Pfam" id="PF08666">
    <property type="entry name" value="SAF"/>
    <property type="match status" value="1"/>
</dbReference>
<evidence type="ECO:0000259" key="3">
    <source>
        <dbReference type="SMART" id="SM00858"/>
    </source>
</evidence>
<dbReference type="InterPro" id="IPR048332">
    <property type="entry name" value="GD_AH_C"/>
</dbReference>
<feature type="domain" description="SAF" evidence="3">
    <location>
        <begin position="23"/>
        <end position="94"/>
    </location>
</feature>
<dbReference type="InterPro" id="IPR052172">
    <property type="entry name" value="UxaA_altronate/galactarate_dh"/>
</dbReference>
<protein>
    <submittedName>
        <fullName evidence="4">Altronate hydrolase</fullName>
        <ecNumber evidence="4">4.2.1.7</ecNumber>
    </submittedName>
</protein>
<name>A0AAN1WJA1_9GAMM</name>
<dbReference type="RefSeq" id="WP_236983099.1">
    <property type="nucleotide sequence ID" value="NZ_AP023086.1"/>
</dbReference>